<dbReference type="PROSITE" id="PS51900">
    <property type="entry name" value="CB"/>
    <property type="match status" value="1"/>
</dbReference>
<comment type="similarity">
    <text evidence="1">Belongs to the 'phage' integrase family.</text>
</comment>
<gene>
    <name evidence="8" type="ORF">NSJP_3165</name>
</gene>
<evidence type="ECO:0000313" key="9">
    <source>
        <dbReference type="Proteomes" id="UP000192042"/>
    </source>
</evidence>
<dbReference type="InterPro" id="IPR044068">
    <property type="entry name" value="CB"/>
</dbReference>
<dbReference type="Proteomes" id="UP000192042">
    <property type="component" value="Chromosome I"/>
</dbReference>
<dbReference type="Pfam" id="PF00589">
    <property type="entry name" value="Phage_integrase"/>
    <property type="match status" value="1"/>
</dbReference>
<organism evidence="8 9">
    <name type="scientific">Nitrospira japonica</name>
    <dbReference type="NCBI Taxonomy" id="1325564"/>
    <lineage>
        <taxon>Bacteria</taxon>
        <taxon>Pseudomonadati</taxon>
        <taxon>Nitrospirota</taxon>
        <taxon>Nitrospiria</taxon>
        <taxon>Nitrospirales</taxon>
        <taxon>Nitrospiraceae</taxon>
        <taxon>Nitrospira</taxon>
    </lineage>
</organism>
<dbReference type="Gene3D" id="1.10.150.130">
    <property type="match status" value="1"/>
</dbReference>
<dbReference type="PANTHER" id="PTHR30629:SF2">
    <property type="entry name" value="PROPHAGE INTEGRASE INTS-RELATED"/>
    <property type="match status" value="1"/>
</dbReference>
<evidence type="ECO:0000259" key="7">
    <source>
        <dbReference type="PROSITE" id="PS51900"/>
    </source>
</evidence>
<dbReference type="InterPro" id="IPR002104">
    <property type="entry name" value="Integrase_catalytic"/>
</dbReference>
<evidence type="ECO:0000313" key="8">
    <source>
        <dbReference type="EMBL" id="SLM49332.1"/>
    </source>
</evidence>
<dbReference type="Gene3D" id="1.10.443.10">
    <property type="entry name" value="Intergrase catalytic core"/>
    <property type="match status" value="1"/>
</dbReference>
<keyword evidence="9" id="KW-1185">Reference proteome</keyword>
<dbReference type="CDD" id="cd00796">
    <property type="entry name" value="INT_Rci_Hp1_C"/>
    <property type="match status" value="1"/>
</dbReference>
<dbReference type="GO" id="GO:0006310">
    <property type="term" value="P:DNA recombination"/>
    <property type="evidence" value="ECO:0007669"/>
    <property type="project" value="UniProtKB-KW"/>
</dbReference>
<dbReference type="InterPro" id="IPR050808">
    <property type="entry name" value="Phage_Integrase"/>
</dbReference>
<feature type="domain" description="Tyr recombinase" evidence="6">
    <location>
        <begin position="162"/>
        <end position="332"/>
    </location>
</feature>
<dbReference type="KEGG" id="nja:NSJP_3165"/>
<proteinExistence type="inferred from homology"/>
<dbReference type="InterPro" id="IPR011010">
    <property type="entry name" value="DNA_brk_join_enz"/>
</dbReference>
<keyword evidence="4" id="KW-0233">DNA recombination</keyword>
<dbReference type="InterPro" id="IPR010998">
    <property type="entry name" value="Integrase_recombinase_N"/>
</dbReference>
<dbReference type="PROSITE" id="PS51898">
    <property type="entry name" value="TYR_RECOMBINASE"/>
    <property type="match status" value="1"/>
</dbReference>
<evidence type="ECO:0000256" key="3">
    <source>
        <dbReference type="ARBA" id="ARBA00023125"/>
    </source>
</evidence>
<dbReference type="GO" id="GO:0015074">
    <property type="term" value="P:DNA integration"/>
    <property type="evidence" value="ECO:0007669"/>
    <property type="project" value="UniProtKB-KW"/>
</dbReference>
<reference evidence="8 9" key="1">
    <citation type="submission" date="2017-03" db="EMBL/GenBank/DDBJ databases">
        <authorList>
            <person name="Afonso C.L."/>
            <person name="Miller P.J."/>
            <person name="Scott M.A."/>
            <person name="Spackman E."/>
            <person name="Goraichik I."/>
            <person name="Dimitrov K.M."/>
            <person name="Suarez D.L."/>
            <person name="Swayne D.E."/>
        </authorList>
    </citation>
    <scope>NUCLEOTIDE SEQUENCE [LARGE SCALE GENOMIC DNA]</scope>
    <source>
        <strain evidence="8">Genome sequencing of Nitrospira japonica strain NJ11</strain>
    </source>
</reference>
<name>A0A1W1I8I2_9BACT</name>
<evidence type="ECO:0000256" key="4">
    <source>
        <dbReference type="ARBA" id="ARBA00023172"/>
    </source>
</evidence>
<feature type="domain" description="Core-binding (CB)" evidence="7">
    <location>
        <begin position="57"/>
        <end position="141"/>
    </location>
</feature>
<evidence type="ECO:0000256" key="2">
    <source>
        <dbReference type="ARBA" id="ARBA00022908"/>
    </source>
</evidence>
<keyword evidence="3 5" id="KW-0238">DNA-binding</keyword>
<evidence type="ECO:0000256" key="5">
    <source>
        <dbReference type="PROSITE-ProRule" id="PRU01248"/>
    </source>
</evidence>
<evidence type="ECO:0000256" key="1">
    <source>
        <dbReference type="ARBA" id="ARBA00008857"/>
    </source>
</evidence>
<dbReference type="PANTHER" id="PTHR30629">
    <property type="entry name" value="PROPHAGE INTEGRASE"/>
    <property type="match status" value="1"/>
</dbReference>
<dbReference type="GO" id="GO:0003677">
    <property type="term" value="F:DNA binding"/>
    <property type="evidence" value="ECO:0007669"/>
    <property type="project" value="UniProtKB-UniRule"/>
</dbReference>
<dbReference type="InterPro" id="IPR013762">
    <property type="entry name" value="Integrase-like_cat_sf"/>
</dbReference>
<sequence>MESPDGNSLVLASGVAGARKKRWKVGCLNKTMAREMEAAIKTRILLGQEKSMYAKPVLFKEWASIYLDLEEVKSLRSIEGRTHSVQAHLIPFFGRKLLSEIKPQDVESFRSQRRKNNGKPASIQTINHDHVALKHCLNVAIRRGILQSNPASKVPMPNPHNERDRVLTETEWVNLYQVAKSHLKPVLVIAYQLGQRFSEIVSLTWDRVDLRRGFITLRRGDTKTRVARQIPMTPDVQRALQRLAKARSLASRYVFTYKGRPLKRVSRSFTTALKSAGITDFRFHDLRHCASTNMRRAGVDTATAMKIVGHKSEKMWKRYNAIEERDLTQAAQKVHKYLEENTPGTLEECAANSSR</sequence>
<evidence type="ECO:0000259" key="6">
    <source>
        <dbReference type="PROSITE" id="PS51898"/>
    </source>
</evidence>
<dbReference type="AlphaFoldDB" id="A0A1W1I8I2"/>
<accession>A0A1W1I8I2</accession>
<dbReference type="EMBL" id="LT828648">
    <property type="protein sequence ID" value="SLM49332.1"/>
    <property type="molecule type" value="Genomic_DNA"/>
</dbReference>
<keyword evidence="2" id="KW-0229">DNA integration</keyword>
<protein>
    <submittedName>
        <fullName evidence="8">Putative Integrase family protein</fullName>
    </submittedName>
</protein>
<dbReference type="STRING" id="1325564.NSJP_3165"/>
<dbReference type="SUPFAM" id="SSF56349">
    <property type="entry name" value="DNA breaking-rejoining enzymes"/>
    <property type="match status" value="1"/>
</dbReference>